<evidence type="ECO:0000256" key="5">
    <source>
        <dbReference type="ARBA" id="ARBA00022989"/>
    </source>
</evidence>
<evidence type="ECO:0000313" key="10">
    <source>
        <dbReference type="Proteomes" id="UP000649604"/>
    </source>
</evidence>
<organism evidence="9 10">
    <name type="scientific">candidate division KSB3 bacterium</name>
    <dbReference type="NCBI Taxonomy" id="2044937"/>
    <lineage>
        <taxon>Bacteria</taxon>
        <taxon>candidate division KSB3</taxon>
    </lineage>
</organism>
<name>A0A9D5JRU3_9BACT</name>
<dbReference type="AlphaFoldDB" id="A0A9D5JRU3"/>
<keyword evidence="5 7" id="KW-1133">Transmembrane helix</keyword>
<comment type="similarity">
    <text evidence="7">Belongs to the binding-protein-dependent transport system permease family.</text>
</comment>
<dbReference type="CDD" id="cd06261">
    <property type="entry name" value="TM_PBP2"/>
    <property type="match status" value="1"/>
</dbReference>
<feature type="transmembrane region" description="Helical" evidence="7">
    <location>
        <begin position="241"/>
        <end position="264"/>
    </location>
</feature>
<keyword evidence="6 7" id="KW-0472">Membrane</keyword>
<evidence type="ECO:0000256" key="1">
    <source>
        <dbReference type="ARBA" id="ARBA00004651"/>
    </source>
</evidence>
<feature type="transmembrane region" description="Helical" evidence="7">
    <location>
        <begin position="199"/>
        <end position="221"/>
    </location>
</feature>
<keyword evidence="3" id="KW-1003">Cell membrane</keyword>
<dbReference type="Pfam" id="PF00528">
    <property type="entry name" value="BPD_transp_1"/>
    <property type="match status" value="1"/>
</dbReference>
<dbReference type="GO" id="GO:0005886">
    <property type="term" value="C:plasma membrane"/>
    <property type="evidence" value="ECO:0007669"/>
    <property type="project" value="UniProtKB-SubCell"/>
</dbReference>
<protein>
    <submittedName>
        <fullName evidence="9">ABC transporter permease subunit</fullName>
    </submittedName>
</protein>
<evidence type="ECO:0000259" key="8">
    <source>
        <dbReference type="PROSITE" id="PS50928"/>
    </source>
</evidence>
<feature type="transmembrane region" description="Helical" evidence="7">
    <location>
        <begin position="145"/>
        <end position="165"/>
    </location>
</feature>
<accession>A0A9D5JRU3</accession>
<evidence type="ECO:0000313" key="9">
    <source>
        <dbReference type="EMBL" id="MBD3323087.1"/>
    </source>
</evidence>
<keyword evidence="2 7" id="KW-0813">Transport</keyword>
<keyword evidence="4 7" id="KW-0812">Transmembrane</keyword>
<evidence type="ECO:0000256" key="3">
    <source>
        <dbReference type="ARBA" id="ARBA00022475"/>
    </source>
</evidence>
<comment type="caution">
    <text evidence="9">The sequence shown here is derived from an EMBL/GenBank/DDBJ whole genome shotgun (WGS) entry which is preliminary data.</text>
</comment>
<dbReference type="PROSITE" id="PS50928">
    <property type="entry name" value="ABC_TM1"/>
    <property type="match status" value="1"/>
</dbReference>
<feature type="transmembrane region" description="Helical" evidence="7">
    <location>
        <begin position="12"/>
        <end position="34"/>
    </location>
</feature>
<dbReference type="Proteomes" id="UP000649604">
    <property type="component" value="Unassembled WGS sequence"/>
</dbReference>
<evidence type="ECO:0000256" key="2">
    <source>
        <dbReference type="ARBA" id="ARBA00022448"/>
    </source>
</evidence>
<dbReference type="PANTHER" id="PTHR32243">
    <property type="entry name" value="MALTOSE TRANSPORT SYSTEM PERMEASE-RELATED"/>
    <property type="match status" value="1"/>
</dbReference>
<reference evidence="9" key="1">
    <citation type="submission" date="2019-11" db="EMBL/GenBank/DDBJ databases">
        <title>Microbial mats filling the niche in hypersaline microbial mats.</title>
        <authorList>
            <person name="Wong H.L."/>
            <person name="Macleod F.I."/>
            <person name="White R.A. III"/>
            <person name="Burns B.P."/>
        </authorList>
    </citation>
    <scope>NUCLEOTIDE SEQUENCE</scope>
    <source>
        <strain evidence="9">Rbin_158</strain>
    </source>
</reference>
<feature type="transmembrane region" description="Helical" evidence="7">
    <location>
        <begin position="110"/>
        <end position="133"/>
    </location>
</feature>
<sequence length="279" mass="31109">MAGLRNLAFVRRILFLLFVVALVVVSVGPIYYFITVSLKTEADAIAVPPDLFLFKPTFRNYPKVFTEQPFDRYLVNSIVISLGTVLSALVIGIPAGYALSRLQMKFKNGLLFSILAMRMIPPICLALPFFLLFNGIGLIDTKRGLVLVYLTFSLPLVIWMMRTFFDDIPEALEEAALVDGATPFQTFYRIALPLVKQGIVTSGILTWVLSWNEFLFAMILTRRAARTAPVGINAFLRFQDLTWGTIAASSVTVMAPVILIAFLLRTYLIRGWTLGALKG</sequence>
<dbReference type="GO" id="GO:0055085">
    <property type="term" value="P:transmembrane transport"/>
    <property type="evidence" value="ECO:0007669"/>
    <property type="project" value="InterPro"/>
</dbReference>
<dbReference type="PANTHER" id="PTHR32243:SF18">
    <property type="entry name" value="INNER MEMBRANE ABC TRANSPORTER PERMEASE PROTEIN YCJP"/>
    <property type="match status" value="1"/>
</dbReference>
<dbReference type="EMBL" id="WJJP01000021">
    <property type="protein sequence ID" value="MBD3323087.1"/>
    <property type="molecule type" value="Genomic_DNA"/>
</dbReference>
<comment type="subcellular location">
    <subcellularLocation>
        <location evidence="1 7">Cell membrane</location>
        <topology evidence="1 7">Multi-pass membrane protein</topology>
    </subcellularLocation>
</comment>
<dbReference type="InterPro" id="IPR000515">
    <property type="entry name" value="MetI-like"/>
</dbReference>
<dbReference type="InterPro" id="IPR050901">
    <property type="entry name" value="BP-dep_ABC_trans_perm"/>
</dbReference>
<dbReference type="InterPro" id="IPR035906">
    <property type="entry name" value="MetI-like_sf"/>
</dbReference>
<evidence type="ECO:0000256" key="6">
    <source>
        <dbReference type="ARBA" id="ARBA00023136"/>
    </source>
</evidence>
<dbReference type="SUPFAM" id="SSF161098">
    <property type="entry name" value="MetI-like"/>
    <property type="match status" value="1"/>
</dbReference>
<dbReference type="Gene3D" id="1.10.3720.10">
    <property type="entry name" value="MetI-like"/>
    <property type="match status" value="1"/>
</dbReference>
<feature type="domain" description="ABC transmembrane type-1" evidence="8">
    <location>
        <begin position="74"/>
        <end position="264"/>
    </location>
</feature>
<evidence type="ECO:0000256" key="7">
    <source>
        <dbReference type="RuleBase" id="RU363032"/>
    </source>
</evidence>
<gene>
    <name evidence="9" type="ORF">GF339_00800</name>
</gene>
<proteinExistence type="inferred from homology"/>
<feature type="transmembrane region" description="Helical" evidence="7">
    <location>
        <begin position="73"/>
        <end position="98"/>
    </location>
</feature>
<evidence type="ECO:0000256" key="4">
    <source>
        <dbReference type="ARBA" id="ARBA00022692"/>
    </source>
</evidence>